<sequence>MKSAISVCLVCLALLPAAVPVPAAEDETFPPVEQLPAEVVLAPQPEVAVDADGNYLVNGRIRYLLGVQSVTGSSADDIAPTSGYDASLKWLYEEPLTYRNAQRLGFDTVAVFTATDWIRRIFPEFRDKAFSEKNKAAGKAVQTNGLPTLVDFTAFPWGHGKIAEDPAFAARLPEGAVNEYRSRANNHWVPYNPFHPEGKKLYRMIWEAGVRELQQGGNPLMLCELFNEPAYDDPSPYNRKLFAGFLEKRYGTPGAMNQAYGSSYPDFASAANFRTANENRGLFVDWSKFMESGFIELTKLGVETIRGLAPDARLCFQVMGGSYYRSLPRSNMNLFEINRQLDAISLPTGGGVSIEPAAGYDAPPEYAGSAPAVHSGVTEGILMRAFFRALADGKPMHNPEAYTGSNYRSTLNRIWLDFVRGSNATYLFEWSKRAWDWEPAGSEEGGRRIAEKFPWMILNPYAYPAADFRSIMDAKKEIFRFAEYFAPRSRNIPCETAVLLSHPTERMAGAVPIPARNEITTAAGALAFTHRPFDAVLEEQLPEGRLGRYKAVVAVGVRNTLPGTAEALRRFVEAGGILIAGREFMTEDEYGRPSDAAGLFAGLSFEKNENAGLEEISFAVPRPAALPGRLAGRNTVRMKLSGNWKVLGSCGDTPAFAVRKLGQGAVYVFTPQLQDYALGALLGTALERHGIRPALDLVRHPQGDLAVNVEAHAAKRGGTTLFYLFNWDGYPKLVELALPPGSSAADLIRNRALPVRNGRALQLLEPQNRAIIGAGGKAELEAAFGPLPPLTRSELEREADALAAAVRAERAARAAAAFRYEVDPAQTAPLDLREHCNRGFADSVAGDGKGGWTDQGRDNSLGGVPWGTLEFLGVPCELIRFDQNDNRTCIMLHSKSVRSELPVSVENIPVNAKVRSLVFFHTAAWFQNGREAMRYRIRYASGRTLELPVVCGENIGDWWMGSANYAVNHLVAWKNRENRGFYGWRWVNPAPEDEIRSFDIVGNDGEIVPAVLAVSAERYDGRAAAVPVRIGQPALSGFGGIAAEQRDGLVRAVVTEKTGPWGGLMLHAKDFRPLVRRPGLLERGTLRFEVNGGCDQFGNARGGQKIQLTLLAAGRDFRQNRHGAMQNLENGLAEKAVDNDPATFQEVRIPLSRFGKLPENANGLFFQLRGDNSSGFEIRDIVIELPEEDDPPPVPVRTERLLPVNPKELYAIGQVRVQAENGGVAVQTAAESGPWSGFITHFAPLPDITPEEWKNGSLEFELDGGKTGGQQLQFTLSDRRTKQNSRQVSAGKIVPGRQTVTLPLGAFAVDGRAPEVTSLMVQFQADKSGIAPFTMGPARIVTVK</sequence>
<accession>A0A844G5X1</accession>
<dbReference type="Pfam" id="PF02449">
    <property type="entry name" value="Glyco_hydro_42"/>
    <property type="match status" value="1"/>
</dbReference>
<dbReference type="EMBL" id="VUNS01000018">
    <property type="protein sequence ID" value="MST98354.1"/>
    <property type="molecule type" value="Genomic_DNA"/>
</dbReference>
<dbReference type="InterPro" id="IPR017853">
    <property type="entry name" value="GH"/>
</dbReference>
<reference evidence="5 6" key="1">
    <citation type="submission" date="2019-08" db="EMBL/GenBank/DDBJ databases">
        <title>In-depth cultivation of the pig gut microbiome towards novel bacterial diversity and tailored functional studies.</title>
        <authorList>
            <person name="Wylensek D."/>
            <person name="Hitch T.C.A."/>
            <person name="Clavel T."/>
        </authorList>
    </citation>
    <scope>NUCLEOTIDE SEQUENCE [LARGE SCALE GENOMIC DNA]</scope>
    <source>
        <strain evidence="5 6">BBE-744-WT-12</strain>
    </source>
</reference>
<dbReference type="GO" id="GO:0005975">
    <property type="term" value="P:carbohydrate metabolic process"/>
    <property type="evidence" value="ECO:0007669"/>
    <property type="project" value="InterPro"/>
</dbReference>
<dbReference type="InterPro" id="IPR013529">
    <property type="entry name" value="Glyco_hydro_42_N"/>
</dbReference>
<dbReference type="InterPro" id="IPR029062">
    <property type="entry name" value="Class_I_gatase-like"/>
</dbReference>
<protein>
    <recommendedName>
        <fullName evidence="4">Glycoside hydrolase family 42 N-terminal domain-containing protein</fullName>
    </recommendedName>
</protein>
<comment type="caution">
    <text evidence="5">The sequence shown here is derived from an EMBL/GenBank/DDBJ whole genome shotgun (WGS) entry which is preliminary data.</text>
</comment>
<dbReference type="GO" id="GO:0004565">
    <property type="term" value="F:beta-galactosidase activity"/>
    <property type="evidence" value="ECO:0007669"/>
    <property type="project" value="InterPro"/>
</dbReference>
<dbReference type="RefSeq" id="WP_154419386.1">
    <property type="nucleotide sequence ID" value="NZ_VUNS01000018.1"/>
</dbReference>
<evidence type="ECO:0000313" key="6">
    <source>
        <dbReference type="Proteomes" id="UP000435649"/>
    </source>
</evidence>
<feature type="domain" description="Glycoside hydrolase family 42 N-terminal" evidence="4">
    <location>
        <begin position="221"/>
        <end position="346"/>
    </location>
</feature>
<evidence type="ECO:0000259" key="4">
    <source>
        <dbReference type="Pfam" id="PF02449"/>
    </source>
</evidence>
<dbReference type="Gene3D" id="3.40.50.880">
    <property type="match status" value="1"/>
</dbReference>
<gene>
    <name evidence="5" type="ORF">FYJ85_15035</name>
</gene>
<dbReference type="SUPFAM" id="SSF51445">
    <property type="entry name" value="(Trans)glycosidases"/>
    <property type="match status" value="1"/>
</dbReference>
<evidence type="ECO:0000256" key="1">
    <source>
        <dbReference type="ARBA" id="ARBA00022801"/>
    </source>
</evidence>
<dbReference type="Proteomes" id="UP000435649">
    <property type="component" value="Unassembled WGS sequence"/>
</dbReference>
<organism evidence="5 6">
    <name type="scientific">Victivallis lenta</name>
    <dbReference type="NCBI Taxonomy" id="2606640"/>
    <lineage>
        <taxon>Bacteria</taxon>
        <taxon>Pseudomonadati</taxon>
        <taxon>Lentisphaerota</taxon>
        <taxon>Lentisphaeria</taxon>
        <taxon>Victivallales</taxon>
        <taxon>Victivallaceae</taxon>
        <taxon>Victivallis</taxon>
    </lineage>
</organism>
<keyword evidence="2" id="KW-0326">Glycosidase</keyword>
<dbReference type="SUPFAM" id="SSF52317">
    <property type="entry name" value="Class I glutamine amidotransferase-like"/>
    <property type="match status" value="1"/>
</dbReference>
<dbReference type="CDD" id="cd03143">
    <property type="entry name" value="A4_beta-galactosidase_middle_domain"/>
    <property type="match status" value="1"/>
</dbReference>
<keyword evidence="6" id="KW-1185">Reference proteome</keyword>
<evidence type="ECO:0000313" key="5">
    <source>
        <dbReference type="EMBL" id="MST98354.1"/>
    </source>
</evidence>
<feature type="chain" id="PRO_5032889096" description="Glycoside hydrolase family 42 N-terminal domain-containing protein" evidence="3">
    <location>
        <begin position="24"/>
        <end position="1344"/>
    </location>
</feature>
<proteinExistence type="predicted"/>
<name>A0A844G5X1_9BACT</name>
<dbReference type="Gene3D" id="3.20.20.80">
    <property type="entry name" value="Glycosidases"/>
    <property type="match status" value="1"/>
</dbReference>
<evidence type="ECO:0000256" key="3">
    <source>
        <dbReference type="SAM" id="SignalP"/>
    </source>
</evidence>
<dbReference type="GO" id="GO:0009341">
    <property type="term" value="C:beta-galactosidase complex"/>
    <property type="evidence" value="ECO:0007669"/>
    <property type="project" value="InterPro"/>
</dbReference>
<keyword evidence="1" id="KW-0378">Hydrolase</keyword>
<evidence type="ECO:0000256" key="2">
    <source>
        <dbReference type="ARBA" id="ARBA00023295"/>
    </source>
</evidence>
<feature type="signal peptide" evidence="3">
    <location>
        <begin position="1"/>
        <end position="23"/>
    </location>
</feature>
<keyword evidence="3" id="KW-0732">Signal</keyword>